<dbReference type="Proteomes" id="UP000008549">
    <property type="component" value="Unassembled WGS sequence"/>
</dbReference>
<feature type="signal peptide" evidence="1">
    <location>
        <begin position="1"/>
        <end position="20"/>
    </location>
</feature>
<dbReference type="HOGENOM" id="CLU_987754_0_0_1"/>
<dbReference type="AlphaFoldDB" id="A8XDL3"/>
<evidence type="ECO:0000313" key="4">
    <source>
        <dbReference type="Proteomes" id="UP000008549"/>
    </source>
</evidence>
<dbReference type="WormBase" id="CBG11598">
    <property type="protein sequence ID" value="CBP42043"/>
    <property type="gene ID" value="WBGene00032700"/>
    <property type="gene designation" value="Cbr-grd-12.2"/>
</dbReference>
<keyword evidence="1" id="KW-0732">Signal</keyword>
<evidence type="ECO:0000313" key="5">
    <source>
        <dbReference type="WormBase" id="CBG11598"/>
    </source>
</evidence>
<feature type="chain" id="PRO_5002733314" evidence="1">
    <location>
        <begin position="21"/>
        <end position="283"/>
    </location>
</feature>
<dbReference type="OMA" id="RARLMCK"/>
<evidence type="ECO:0000259" key="2">
    <source>
        <dbReference type="Pfam" id="PF04155"/>
    </source>
</evidence>
<evidence type="ECO:0000313" key="3">
    <source>
        <dbReference type="EMBL" id="CAP30732.1"/>
    </source>
</evidence>
<dbReference type="CTD" id="8579728"/>
<organism evidence="3 4">
    <name type="scientific">Caenorhabditis briggsae</name>
    <dbReference type="NCBI Taxonomy" id="6238"/>
    <lineage>
        <taxon>Eukaryota</taxon>
        <taxon>Metazoa</taxon>
        <taxon>Ecdysozoa</taxon>
        <taxon>Nematoda</taxon>
        <taxon>Chromadorea</taxon>
        <taxon>Rhabditida</taxon>
        <taxon>Rhabditina</taxon>
        <taxon>Rhabditomorpha</taxon>
        <taxon>Rhabditoidea</taxon>
        <taxon>Rhabditidae</taxon>
        <taxon>Peloderinae</taxon>
        <taxon>Caenorhabditis</taxon>
    </lineage>
</organism>
<dbReference type="InParanoid" id="A8XDL3"/>
<dbReference type="PANTHER" id="PTHR31967">
    <property type="entry name" value="GROUNDHOG (HEDGEHOG-LIKE FAMILY)-RELATED"/>
    <property type="match status" value="1"/>
</dbReference>
<reference evidence="3 4" key="2">
    <citation type="journal article" date="2011" name="PLoS Genet.">
        <title>Caenorhabditis briggsae recombinant inbred line genotypes reveal inter-strain incompatibility and the evolution of recombination.</title>
        <authorList>
            <person name="Ross J.A."/>
            <person name="Koboldt D.C."/>
            <person name="Staisch J.E."/>
            <person name="Chamberlin H.M."/>
            <person name="Gupta B.P."/>
            <person name="Miller R.D."/>
            <person name="Baird S.E."/>
            <person name="Haag E.S."/>
        </authorList>
    </citation>
    <scope>NUCLEOTIDE SEQUENCE [LARGE SCALE GENOMIC DNA]</scope>
    <source>
        <strain evidence="3 4">AF16</strain>
    </source>
</reference>
<name>A8XDL3_CAEBR</name>
<accession>A8XDL3</accession>
<dbReference type="Pfam" id="PF04155">
    <property type="entry name" value="Ground-like"/>
    <property type="match status" value="1"/>
</dbReference>
<dbReference type="InterPro" id="IPR007284">
    <property type="entry name" value="Ground-like_dom"/>
</dbReference>
<dbReference type="RefSeq" id="XP_002637732.1">
    <property type="nucleotide sequence ID" value="XM_002637686.1"/>
</dbReference>
<dbReference type="PANTHER" id="PTHR31967:SF16">
    <property type="entry name" value="GROUND-LIKE DOMAIN-CONTAINING PROTEIN"/>
    <property type="match status" value="1"/>
</dbReference>
<dbReference type="KEGG" id="cbr:CBG_11598"/>
<reference evidence="3 4" key="1">
    <citation type="journal article" date="2003" name="PLoS Biol.">
        <title>The genome sequence of Caenorhabditis briggsae: a platform for comparative genomics.</title>
        <authorList>
            <person name="Stein L.D."/>
            <person name="Bao Z."/>
            <person name="Blasiar D."/>
            <person name="Blumenthal T."/>
            <person name="Brent M.R."/>
            <person name="Chen N."/>
            <person name="Chinwalla A."/>
            <person name="Clarke L."/>
            <person name="Clee C."/>
            <person name="Coghlan A."/>
            <person name="Coulson A."/>
            <person name="D'Eustachio P."/>
            <person name="Fitch D.H."/>
            <person name="Fulton L.A."/>
            <person name="Fulton R.E."/>
            <person name="Griffiths-Jones S."/>
            <person name="Harris T.W."/>
            <person name="Hillier L.W."/>
            <person name="Kamath R."/>
            <person name="Kuwabara P.E."/>
            <person name="Mardis E.R."/>
            <person name="Marra M.A."/>
            <person name="Miner T.L."/>
            <person name="Minx P."/>
            <person name="Mullikin J.C."/>
            <person name="Plumb R.W."/>
            <person name="Rogers J."/>
            <person name="Schein J.E."/>
            <person name="Sohrmann M."/>
            <person name="Spieth J."/>
            <person name="Stajich J.E."/>
            <person name="Wei C."/>
            <person name="Willey D."/>
            <person name="Wilson R.K."/>
            <person name="Durbin R."/>
            <person name="Waterston R.H."/>
        </authorList>
    </citation>
    <scope>NUCLEOTIDE SEQUENCE [LARGE SCALE GENOMIC DNA]</scope>
    <source>
        <strain evidence="3 4">AF16</strain>
    </source>
</reference>
<dbReference type="FunCoup" id="A8XDL3">
    <property type="interactions" value="1366"/>
</dbReference>
<protein>
    <submittedName>
        <fullName evidence="3">Protein CBG11598</fullName>
    </submittedName>
</protein>
<dbReference type="STRING" id="6238.A8XDL3"/>
<keyword evidence="4" id="KW-1185">Reference proteome</keyword>
<evidence type="ECO:0000256" key="1">
    <source>
        <dbReference type="SAM" id="SignalP"/>
    </source>
</evidence>
<dbReference type="EMBL" id="HE600985">
    <property type="protein sequence ID" value="CAP30732.1"/>
    <property type="molecule type" value="Genomic_DNA"/>
</dbReference>
<proteinExistence type="predicted"/>
<gene>
    <name evidence="5" type="primary">grd-12.2</name>
    <name evidence="3 5" type="ORF">CBG11598</name>
    <name evidence="3" type="ORF">CBG_11598</name>
</gene>
<dbReference type="eggNOG" id="ENOG502TGB9">
    <property type="taxonomic scope" value="Eukaryota"/>
</dbReference>
<sequence length="283" mass="32198">MFLQFSLILSFLLSWKFADGWFLGMLGCQNRCQPHAGYYQNRNPYPYQSQPMMQYPLPQQNAYPTPPTSYATPAQSYPLAPQHSIPMSSYAIAKYAVVPSYALPPAYPTPPSYPIAYPTPPAYVRPPVYVTAPPTTTTTTTTTTIPPPKCFQNSHGYKCCNRQLDQFLDEAVSQIQRPEWQRCNLQRFATQLQQQTQAIFNHSMEAIVASGHMENISQYRGDLYCKKRSMDGKVVLIYGSVVPYSLDAGVTRPMNPEELRRANYPAKYDEIGIHDGHEENIWF</sequence>
<dbReference type="GeneID" id="8579728"/>
<feature type="domain" description="Ground-like" evidence="2">
    <location>
        <begin position="156"/>
        <end position="238"/>
    </location>
</feature>